<reference evidence="1" key="1">
    <citation type="journal article" date="2021" name="PeerJ">
        <title>Extensive microbial diversity within the chicken gut microbiome revealed by metagenomics and culture.</title>
        <authorList>
            <person name="Gilroy R."/>
            <person name="Ravi A."/>
            <person name="Getino M."/>
            <person name="Pursley I."/>
            <person name="Horton D.L."/>
            <person name="Alikhan N.F."/>
            <person name="Baker D."/>
            <person name="Gharbi K."/>
            <person name="Hall N."/>
            <person name="Watson M."/>
            <person name="Adriaenssens E.M."/>
            <person name="Foster-Nyarko E."/>
            <person name="Jarju S."/>
            <person name="Secka A."/>
            <person name="Antonio M."/>
            <person name="Oren A."/>
            <person name="Chaudhuri R.R."/>
            <person name="La Ragione R."/>
            <person name="Hildebrand F."/>
            <person name="Pallen M.J."/>
        </authorList>
    </citation>
    <scope>NUCLEOTIDE SEQUENCE</scope>
    <source>
        <strain evidence="1">7886</strain>
    </source>
</reference>
<sequence length="239" mass="27467">MEKIRIKDERLVSQYCCIEYPEICPECGSTMFPVNLSEGMEIASKVDSTCFLGYIVFMCSKIKCRNIFIQSYQVFQDTEGDDPYQLTAVKLNHNLLPPVNLEIDNRISTISRNFINIYKQALQSELVGLDQISGVGYRKSLEFLVKDYLIHIKPNDADNIKKLFLGTVINNYLKDQPDLQNLATAATWIGNGETHYINEYSPEDIQDMKDYIKSFSYFVSSKLAIEEATRRVNHNRSSK</sequence>
<dbReference type="Proteomes" id="UP000747013">
    <property type="component" value="Unassembled WGS sequence"/>
</dbReference>
<accession>A0A921HT12</accession>
<gene>
    <name evidence="1" type="ORF">K8V88_04875</name>
</gene>
<dbReference type="AlphaFoldDB" id="A0A921HT12"/>
<evidence type="ECO:0000313" key="1">
    <source>
        <dbReference type="EMBL" id="HJF86755.1"/>
    </source>
</evidence>
<evidence type="ECO:0000313" key="2">
    <source>
        <dbReference type="Proteomes" id="UP000747013"/>
    </source>
</evidence>
<protein>
    <submittedName>
        <fullName evidence="1">DUF4145 domain-containing protein</fullName>
    </submittedName>
</protein>
<organism evidence="1 2">
    <name type="scientific">Companilactobacillus farciminis</name>
    <dbReference type="NCBI Taxonomy" id="1612"/>
    <lineage>
        <taxon>Bacteria</taxon>
        <taxon>Bacillati</taxon>
        <taxon>Bacillota</taxon>
        <taxon>Bacilli</taxon>
        <taxon>Lactobacillales</taxon>
        <taxon>Lactobacillaceae</taxon>
        <taxon>Companilactobacillus</taxon>
    </lineage>
</organism>
<dbReference type="EMBL" id="DYWC01000106">
    <property type="protein sequence ID" value="HJF86755.1"/>
    <property type="molecule type" value="Genomic_DNA"/>
</dbReference>
<name>A0A921HT12_9LACO</name>
<comment type="caution">
    <text evidence="1">The sequence shown here is derived from an EMBL/GenBank/DDBJ whole genome shotgun (WGS) entry which is preliminary data.</text>
</comment>
<proteinExistence type="predicted"/>
<reference evidence="1" key="2">
    <citation type="submission" date="2021-09" db="EMBL/GenBank/DDBJ databases">
        <authorList>
            <person name="Gilroy R."/>
        </authorList>
    </citation>
    <scope>NUCLEOTIDE SEQUENCE</scope>
    <source>
        <strain evidence="1">7886</strain>
    </source>
</reference>